<dbReference type="InterPro" id="IPR003439">
    <property type="entry name" value="ABC_transporter-like_ATP-bd"/>
</dbReference>
<dbReference type="InterPro" id="IPR050166">
    <property type="entry name" value="ABC_transporter_ATP-bind"/>
</dbReference>
<dbReference type="EMBL" id="JADBEL010000018">
    <property type="protein sequence ID" value="MBE1555903.1"/>
    <property type="molecule type" value="Genomic_DNA"/>
</dbReference>
<evidence type="ECO:0000313" key="6">
    <source>
        <dbReference type="Proteomes" id="UP000658225"/>
    </source>
</evidence>
<proteinExistence type="predicted"/>
<keyword evidence="3" id="KW-0067">ATP-binding</keyword>
<evidence type="ECO:0000259" key="4">
    <source>
        <dbReference type="PROSITE" id="PS50893"/>
    </source>
</evidence>
<organism evidence="5 6">
    <name type="scientific">Sporosarcina limicola</name>
    <dbReference type="NCBI Taxonomy" id="34101"/>
    <lineage>
        <taxon>Bacteria</taxon>
        <taxon>Bacillati</taxon>
        <taxon>Bacillota</taxon>
        <taxon>Bacilli</taxon>
        <taxon>Bacillales</taxon>
        <taxon>Caryophanaceae</taxon>
        <taxon>Sporosarcina</taxon>
    </lineage>
</organism>
<evidence type="ECO:0000256" key="2">
    <source>
        <dbReference type="ARBA" id="ARBA00022741"/>
    </source>
</evidence>
<dbReference type="SUPFAM" id="SSF52540">
    <property type="entry name" value="P-loop containing nucleoside triphosphate hydrolases"/>
    <property type="match status" value="1"/>
</dbReference>
<dbReference type="InterPro" id="IPR027417">
    <property type="entry name" value="P-loop_NTPase"/>
</dbReference>
<sequence>MGKLSLQHVSKSYGSNYVLQDVSFHVDEGEFVSIVGPSGSGKSTLFQLIGGLYAPDNGDIMLDGKRVNNSRGHISYMPQSPALFPWRTILQNVLLSSEIAGQKDSTKAKELIEKAGLGGYEQAYPNQLSGGMKQRVAFIRSLNSPQSIICLDEPFSALDEFTRFEMQEWLLTIWEEYRKSILFITHNIDEALYLSDRILILSEKPASVKKEIIVPFTRPRAEDILLTEQFMKLKREIHHDLRG</sequence>
<dbReference type="InterPro" id="IPR017871">
    <property type="entry name" value="ABC_transporter-like_CS"/>
</dbReference>
<comment type="caution">
    <text evidence="5">The sequence shown here is derived from an EMBL/GenBank/DDBJ whole genome shotgun (WGS) entry which is preliminary data.</text>
</comment>
<dbReference type="PROSITE" id="PS50893">
    <property type="entry name" value="ABC_TRANSPORTER_2"/>
    <property type="match status" value="1"/>
</dbReference>
<accession>A0A927R5D3</accession>
<feature type="domain" description="ABC transporter" evidence="4">
    <location>
        <begin position="4"/>
        <end position="228"/>
    </location>
</feature>
<protein>
    <submittedName>
        <fullName evidence="5">ABC-type nitrate/sulfonate/bicarbonate transport system ATPase subunit</fullName>
    </submittedName>
</protein>
<dbReference type="Pfam" id="PF00005">
    <property type="entry name" value="ABC_tran"/>
    <property type="match status" value="1"/>
</dbReference>
<dbReference type="RefSeq" id="WP_192599587.1">
    <property type="nucleotide sequence ID" value="NZ_JADBEL010000018.1"/>
</dbReference>
<dbReference type="SMART" id="SM00382">
    <property type="entry name" value="AAA"/>
    <property type="match status" value="1"/>
</dbReference>
<dbReference type="GO" id="GO:0016887">
    <property type="term" value="F:ATP hydrolysis activity"/>
    <property type="evidence" value="ECO:0007669"/>
    <property type="project" value="InterPro"/>
</dbReference>
<gene>
    <name evidence="5" type="ORF">H4683_003023</name>
</gene>
<dbReference type="PANTHER" id="PTHR42788:SF2">
    <property type="entry name" value="ABC TRANSPORTER ATP-BINDING PROTEIN"/>
    <property type="match status" value="1"/>
</dbReference>
<name>A0A927R5D3_9BACL</name>
<keyword evidence="2" id="KW-0547">Nucleotide-binding</keyword>
<dbReference type="CDD" id="cd03293">
    <property type="entry name" value="ABC_NrtD_SsuB_transporters"/>
    <property type="match status" value="1"/>
</dbReference>
<evidence type="ECO:0000313" key="5">
    <source>
        <dbReference type="EMBL" id="MBE1555903.1"/>
    </source>
</evidence>
<dbReference type="InterPro" id="IPR003593">
    <property type="entry name" value="AAA+_ATPase"/>
</dbReference>
<dbReference type="Proteomes" id="UP000658225">
    <property type="component" value="Unassembled WGS sequence"/>
</dbReference>
<dbReference type="PROSITE" id="PS00211">
    <property type="entry name" value="ABC_TRANSPORTER_1"/>
    <property type="match status" value="1"/>
</dbReference>
<dbReference type="Gene3D" id="3.40.50.300">
    <property type="entry name" value="P-loop containing nucleotide triphosphate hydrolases"/>
    <property type="match status" value="1"/>
</dbReference>
<keyword evidence="6" id="KW-1185">Reference proteome</keyword>
<reference evidence="5" key="1">
    <citation type="submission" date="2020-10" db="EMBL/GenBank/DDBJ databases">
        <title>Genomic Encyclopedia of Type Strains, Phase IV (KMG-IV): sequencing the most valuable type-strain genomes for metagenomic binning, comparative biology and taxonomic classification.</title>
        <authorList>
            <person name="Goeker M."/>
        </authorList>
    </citation>
    <scope>NUCLEOTIDE SEQUENCE</scope>
    <source>
        <strain evidence="5">DSM 13886</strain>
    </source>
</reference>
<dbReference type="GO" id="GO:0005524">
    <property type="term" value="F:ATP binding"/>
    <property type="evidence" value="ECO:0007669"/>
    <property type="project" value="UniProtKB-KW"/>
</dbReference>
<dbReference type="PANTHER" id="PTHR42788">
    <property type="entry name" value="TAURINE IMPORT ATP-BINDING PROTEIN-RELATED"/>
    <property type="match status" value="1"/>
</dbReference>
<evidence type="ECO:0000256" key="3">
    <source>
        <dbReference type="ARBA" id="ARBA00022840"/>
    </source>
</evidence>
<dbReference type="AlphaFoldDB" id="A0A927R5D3"/>
<keyword evidence="1" id="KW-0813">Transport</keyword>
<evidence type="ECO:0000256" key="1">
    <source>
        <dbReference type="ARBA" id="ARBA00022448"/>
    </source>
</evidence>